<proteinExistence type="predicted"/>
<keyword evidence="1" id="KW-0812">Transmembrane</keyword>
<dbReference type="OrthoDB" id="7871245at2"/>
<feature type="transmembrane region" description="Helical" evidence="1">
    <location>
        <begin position="29"/>
        <end position="49"/>
    </location>
</feature>
<dbReference type="RefSeq" id="WP_109613519.1">
    <property type="nucleotide sequence ID" value="NZ_QGGG01000010.1"/>
</dbReference>
<gene>
    <name evidence="2" type="ORF">C7441_11076</name>
</gene>
<dbReference type="EMBL" id="QGGG01000010">
    <property type="protein sequence ID" value="PWJ81544.1"/>
    <property type="molecule type" value="Genomic_DNA"/>
</dbReference>
<keyword evidence="1" id="KW-0472">Membrane</keyword>
<evidence type="ECO:0000313" key="2">
    <source>
        <dbReference type="EMBL" id="PWJ81544.1"/>
    </source>
</evidence>
<accession>A0A316C1Y8</accession>
<comment type="caution">
    <text evidence="2">The sequence shown here is derived from an EMBL/GenBank/DDBJ whole genome shotgun (WGS) entry which is preliminary data.</text>
</comment>
<reference evidence="2 3" key="1">
    <citation type="submission" date="2018-05" db="EMBL/GenBank/DDBJ databases">
        <title>Genomic Encyclopedia of Type Strains, Phase IV (KMG-IV): sequencing the most valuable type-strain genomes for metagenomic binning, comparative biology and taxonomic classification.</title>
        <authorList>
            <person name="Goeker M."/>
        </authorList>
    </citation>
    <scope>NUCLEOTIDE SEQUENCE [LARGE SCALE GENOMIC DNA]</scope>
    <source>
        <strain evidence="2 3">DSM 6986</strain>
    </source>
</reference>
<keyword evidence="1" id="KW-1133">Transmembrane helix</keyword>
<organism evidence="2 3">
    <name type="scientific">Pseudaminobacter salicylatoxidans</name>
    <dbReference type="NCBI Taxonomy" id="93369"/>
    <lineage>
        <taxon>Bacteria</taxon>
        <taxon>Pseudomonadati</taxon>
        <taxon>Pseudomonadota</taxon>
        <taxon>Alphaproteobacteria</taxon>
        <taxon>Hyphomicrobiales</taxon>
        <taxon>Phyllobacteriaceae</taxon>
        <taxon>Pseudaminobacter</taxon>
    </lineage>
</organism>
<protein>
    <submittedName>
        <fullName evidence="2">Uncharacterized protein</fullName>
    </submittedName>
</protein>
<dbReference type="Proteomes" id="UP000245396">
    <property type="component" value="Unassembled WGS sequence"/>
</dbReference>
<keyword evidence="3" id="KW-1185">Reference proteome</keyword>
<dbReference type="AlphaFoldDB" id="A0A316C1Y8"/>
<evidence type="ECO:0000313" key="3">
    <source>
        <dbReference type="Proteomes" id="UP000245396"/>
    </source>
</evidence>
<name>A0A316C1Y8_PSESE</name>
<evidence type="ECO:0000256" key="1">
    <source>
        <dbReference type="SAM" id="Phobius"/>
    </source>
</evidence>
<sequence length="136" mass="15039">MNDRGDPEDICAEDYELESFRTDSGASIIHLWLIVFGILLVLCVTIFWFMTASEAHDATAERSYAIECCPNRDCGQVPADWISGGPDGVRIIPTGEVIPYSDTRIKQSPDGQIHWCRPPEVPSPRTICIYLPLGGA</sequence>